<feature type="compositionally biased region" description="Acidic residues" evidence="4">
    <location>
        <begin position="17"/>
        <end position="26"/>
    </location>
</feature>
<dbReference type="GO" id="GO:0031491">
    <property type="term" value="F:nucleosome binding"/>
    <property type="evidence" value="ECO:0007669"/>
    <property type="project" value="TreeGrafter"/>
</dbReference>
<feature type="compositionally biased region" description="Low complexity" evidence="4">
    <location>
        <begin position="2046"/>
        <end position="2067"/>
    </location>
</feature>
<keyword evidence="2" id="KW-0539">Nucleus</keyword>
<feature type="compositionally biased region" description="Polar residues" evidence="4">
    <location>
        <begin position="2030"/>
        <end position="2044"/>
    </location>
</feature>
<dbReference type="GO" id="GO:0006325">
    <property type="term" value="P:chromatin organization"/>
    <property type="evidence" value="ECO:0007669"/>
    <property type="project" value="InterPro"/>
</dbReference>
<dbReference type="Proteomes" id="UP000095282">
    <property type="component" value="Unplaced"/>
</dbReference>
<protein>
    <submittedName>
        <fullName evidence="6">TPR_REGION domain-containing protein</fullName>
    </submittedName>
</protein>
<dbReference type="InterPro" id="IPR033053">
    <property type="entry name" value="Hir3/CABIN1"/>
</dbReference>
<proteinExistence type="predicted"/>
<sequence>MEEPSGLGTSKDRPIEIEDEEEESSDENSTIILDSDTEKEDAGEEEENGVEEAEDSESESEEEDSDESVEDEEDSDSSVDTDSVNSLWSDMGEKAGNVITTEAAEAKIMKKYETAIHLIADQEAEKGRKILENLLEDPLLTGFVIEDLDYEVLEEPPRLAKMLQIFIFSHKNLAKLCEKAIEIEPQDHLQIEEIQHLCQVLGYEPNNAEIWLDVALKSVEIGDLNLAKYAFKRCEHLNESMESHATLLYLTCDFNQCLMILKQFQEQNDVLNDKMKYLKMKIRDTNTHFKQLCDRIFDEDDVYADIDYVEKRKILAFDERIEELRKKIEGRKEKKTKEFEEETGKMSTLKIQISADQDLPTVCTLFCDLFDRIHNYSHCREQLIEITEWDPRDDYLQVVETVEKLVDIVECVEEMTQKTEESLKKKKGKRQKQQEKKEYLASWRKRLFVEDVVQETTEVANSTADEEEEDGSQVEEEKRGGMPENELAHEFNLVYSDVVSIMAAQRKRERTPPPSEPSEFINLDTILQLLEAAFSGGTHTILDLLEHTLRLLSTHSPTLGALPDSMKPVTVEMYHRLCLYSEIKKYHRMNVFLMELDSEKALEAMVLRHFSPYFEENQEEEEEVNEREKRLFMLRFMWKYSKTGLDDEIRLDYLSALRSLLETDETVATSSGSFATWDVDNAIDDLNKKKRIESVKHLWKTKNYQNLIEILQNDIDFSTIGIDEAIELISYWIQSLEKMKSVGELLNMISRALHFYLFAIESAISEARIERNLEFLLHKLQRIFSRETLKISRKRLPTISTIGFFICCAFKKYPKFEKDWRNWRVLYDFVATLRGDEKEYIQKLDKGAEPTVMPLLELDLLVKAHEVLGEHRCCAQRDYEFLFFIVDAFRKLIDNIPILELCYMKDNGYLWNNLNLELSQVLFCLFGKFSRKNRARENHENGGECATTLEISKRIMAVILVQPLPLYDEKEKLMHDVIELLNSKFPFLLEIPAKKEENIKEFKEFLQKSECLEDVNQSLQKCQDDVDDNIQSLVWYAMALSAFRQNGFKAAAKYSELYLLTEESNHDDRLRSSVWGMLAHASVHDLFQLELHEIYSQWKWRIMPFRMAVAAQEKEPVPHFELASILYQLASSLARFHRTLQKDDQRLQDIHDVQKLRQESREQFDKCLELTKIGDDGSQPEHQWLCYYFIAKLEAKMAKWDVLKVVEFFYEAACGCELTGFYYPQKVQTKKQTNFEPLEVHYQAFSAVYKYLISNETPDLGTLRRLKVWLKLLTDGHKVVKPNSSLFKVNLDVYTVVDELVMDTVFKENEISDDTLSTELIAELKDSCARAFSLITDRFPHMKSYYRLSQIHFERGEIDEASNQIFKNALKRKKRDDSMFDNCVEISCNDINRNGSYSFHIERCIKMGAQIALKTQDLHNVVSMLTTMINVVGKDDEEHVDKTQWKSIVVLYLSTMEKIVTARGNISCRSTPSPGPDGPPKKRHHLGVKTLRIELWRLWQLLLKCAKPGDELIGMIRTKTDEMIKLAFQSIENLRNRMHPQNSDAAKLQKKAMKRKLDDPRPNALQKPNVNLNDLALRLAQNQLAGLGNKTLNDIARQFSMNPQDANKMKAISEFAAKFMQAQKNAQAPSSSIPSTSSAPLPLQSSVPAKPSAPPPRPPPPVRPPAQVKPPAPAAPSGVVRPIARYSPISDDDDIQCLDPPAPKRPALQAPPLAKSSQPGVQMVPSVFGGFKSVPGAGTSGQKSSVPPPPKPAPSIVKPVAQPAQSFPDTFVRPVPLPQKPNASKPIVPIVKPVAQPPTSTQKPIQKPPPKPQTSIVRPVPQKPSSQMTPEIARPVAQSTGEQLHQILTRLMTSGDKKELEAFIRLNANSTDPQKQILAAQGYQLLSQLMSPSKIAPTLAAPSMPTQLNAQLMEALASYQKLQAQQNSATQALKEHADRVKEQQMKEQRQKEEAAKRAEAERQKAQKALIAARKEREAKALLEAQKALKIKEEQQQREKNLLQAYCMLAQQQNPNMTAINPMVAAQQMMAQKNRQLATSASTSRLPAAATRSPQAPRPSSSQQQQRPQAPPPAARLSGAPPTSRPAAQPAPRLSQSVNYRPTSSAAPQNPVNPGNPAANPTLTPSQEQAANEQILRMLNSIPDINQRNQIIEQLLKKQ</sequence>
<feature type="compositionally biased region" description="Acidic residues" evidence="4">
    <location>
        <begin position="35"/>
        <end position="79"/>
    </location>
</feature>
<dbReference type="GO" id="GO:0005634">
    <property type="term" value="C:nucleus"/>
    <property type="evidence" value="ECO:0007669"/>
    <property type="project" value="UniProtKB-SubCell"/>
</dbReference>
<dbReference type="PANTHER" id="PTHR15502:SF7">
    <property type="entry name" value="CALCINEURIN-BINDING PROTEIN CABIN-1"/>
    <property type="match status" value="1"/>
</dbReference>
<evidence type="ECO:0000256" key="1">
    <source>
        <dbReference type="ARBA" id="ARBA00004123"/>
    </source>
</evidence>
<keyword evidence="3" id="KW-0175">Coiled coil</keyword>
<feature type="region of interest" description="Disordered" evidence="4">
    <location>
        <begin position="2030"/>
        <end position="2129"/>
    </location>
</feature>
<organism evidence="5 6">
    <name type="scientific">Caenorhabditis tropicalis</name>
    <dbReference type="NCBI Taxonomy" id="1561998"/>
    <lineage>
        <taxon>Eukaryota</taxon>
        <taxon>Metazoa</taxon>
        <taxon>Ecdysozoa</taxon>
        <taxon>Nematoda</taxon>
        <taxon>Chromadorea</taxon>
        <taxon>Rhabditida</taxon>
        <taxon>Rhabditina</taxon>
        <taxon>Rhabditomorpha</taxon>
        <taxon>Rhabditoidea</taxon>
        <taxon>Rhabditidae</taxon>
        <taxon>Peloderinae</taxon>
        <taxon>Caenorhabditis</taxon>
    </lineage>
</organism>
<evidence type="ECO:0000256" key="4">
    <source>
        <dbReference type="SAM" id="MobiDB-lite"/>
    </source>
</evidence>
<keyword evidence="5" id="KW-1185">Reference proteome</keyword>
<evidence type="ECO:0000256" key="2">
    <source>
        <dbReference type="ARBA" id="ARBA00023242"/>
    </source>
</evidence>
<feature type="compositionally biased region" description="Pro residues" evidence="4">
    <location>
        <begin position="1651"/>
        <end position="1674"/>
    </location>
</feature>
<feature type="region of interest" description="Disordered" evidence="4">
    <location>
        <begin position="1626"/>
        <end position="1831"/>
    </location>
</feature>
<feature type="compositionally biased region" description="Acidic residues" evidence="4">
    <location>
        <begin position="464"/>
        <end position="474"/>
    </location>
</feature>
<dbReference type="eggNOG" id="ENOG502S3K2">
    <property type="taxonomic scope" value="Eukaryota"/>
</dbReference>
<feature type="compositionally biased region" description="Basic and acidic residues" evidence="4">
    <location>
        <begin position="1933"/>
        <end position="1960"/>
    </location>
</feature>
<reference evidence="6" key="1">
    <citation type="submission" date="2016-11" db="UniProtKB">
        <authorList>
            <consortium name="WormBaseParasite"/>
        </authorList>
    </citation>
    <scope>IDENTIFICATION</scope>
</reference>
<dbReference type="WBParaSite" id="Csp11.Scaffold630.g21457.t1">
    <property type="protein sequence ID" value="Csp11.Scaffold630.g21457.t1"/>
    <property type="gene ID" value="Csp11.Scaffold630.g21457"/>
</dbReference>
<comment type="subcellular location">
    <subcellularLocation>
        <location evidence="1">Nucleus</location>
    </subcellularLocation>
</comment>
<dbReference type="PANTHER" id="PTHR15502">
    <property type="entry name" value="CALCINEURIN-BINDING PROTEIN CABIN 1-RELATED"/>
    <property type="match status" value="1"/>
</dbReference>
<accession>A0A1I7V1H2</accession>
<evidence type="ECO:0000313" key="5">
    <source>
        <dbReference type="Proteomes" id="UP000095282"/>
    </source>
</evidence>
<name>A0A1I7V1H2_9PELO</name>
<feature type="region of interest" description="Disordered" evidence="4">
    <location>
        <begin position="1928"/>
        <end position="1960"/>
    </location>
</feature>
<evidence type="ECO:0000256" key="3">
    <source>
        <dbReference type="SAM" id="Coils"/>
    </source>
</evidence>
<feature type="compositionally biased region" description="Low complexity" evidence="4">
    <location>
        <begin position="1628"/>
        <end position="1650"/>
    </location>
</feature>
<dbReference type="STRING" id="1561998.A0A1I7V1H2"/>
<evidence type="ECO:0000313" key="6">
    <source>
        <dbReference type="WBParaSite" id="Csp11.Scaffold630.g21457.t1"/>
    </source>
</evidence>
<feature type="region of interest" description="Disordered" evidence="4">
    <location>
        <begin position="1"/>
        <end position="89"/>
    </location>
</feature>
<feature type="coiled-coil region" evidence="3">
    <location>
        <begin position="314"/>
        <end position="341"/>
    </location>
</feature>
<feature type="compositionally biased region" description="Polar residues" evidence="4">
    <location>
        <begin position="2093"/>
        <end position="2104"/>
    </location>
</feature>
<feature type="region of interest" description="Disordered" evidence="4">
    <location>
        <begin position="457"/>
        <end position="482"/>
    </location>
</feature>
<feature type="compositionally biased region" description="Low complexity" evidence="4">
    <location>
        <begin position="2105"/>
        <end position="2120"/>
    </location>
</feature>